<feature type="compositionally biased region" description="Gly residues" evidence="1">
    <location>
        <begin position="74"/>
        <end position="91"/>
    </location>
</feature>
<accession>A0ABP6NQR0</accession>
<evidence type="ECO:0000256" key="1">
    <source>
        <dbReference type="SAM" id="MobiDB-lite"/>
    </source>
</evidence>
<sequence length="116" mass="12026">MTGGGVAPVRVGRARRTREWPVGPADPGRRAQRTRSVLDDGRHSRLRDRQASGVFRVSDPADDAVPDPGVSGAANGGGRAGVPQGTPGGPVGVSRAERLRFLGTAVATRRARAGPR</sequence>
<protein>
    <submittedName>
        <fullName evidence="2">Uncharacterized protein</fullName>
    </submittedName>
</protein>
<gene>
    <name evidence="2" type="ORF">GCM10010521_49280</name>
</gene>
<evidence type="ECO:0000313" key="2">
    <source>
        <dbReference type="EMBL" id="GAA3155546.1"/>
    </source>
</evidence>
<keyword evidence="3" id="KW-1185">Reference proteome</keyword>
<reference evidence="3" key="1">
    <citation type="journal article" date="2019" name="Int. J. Syst. Evol. Microbiol.">
        <title>The Global Catalogue of Microorganisms (GCM) 10K type strain sequencing project: providing services to taxonomists for standard genome sequencing and annotation.</title>
        <authorList>
            <consortium name="The Broad Institute Genomics Platform"/>
            <consortium name="The Broad Institute Genome Sequencing Center for Infectious Disease"/>
            <person name="Wu L."/>
            <person name="Ma J."/>
        </authorList>
    </citation>
    <scope>NUCLEOTIDE SEQUENCE [LARGE SCALE GENOMIC DNA]</scope>
    <source>
        <strain evidence="3">JCM 11574</strain>
    </source>
</reference>
<evidence type="ECO:0000313" key="3">
    <source>
        <dbReference type="Proteomes" id="UP001500893"/>
    </source>
</evidence>
<organism evidence="2 3">
    <name type="scientific">Streptomyces rameus</name>
    <dbReference type="NCBI Taxonomy" id="68261"/>
    <lineage>
        <taxon>Bacteria</taxon>
        <taxon>Bacillati</taxon>
        <taxon>Actinomycetota</taxon>
        <taxon>Actinomycetes</taxon>
        <taxon>Kitasatosporales</taxon>
        <taxon>Streptomycetaceae</taxon>
        <taxon>Streptomyces</taxon>
    </lineage>
</organism>
<dbReference type="EMBL" id="BAAAVM010000084">
    <property type="protein sequence ID" value="GAA3155546.1"/>
    <property type="molecule type" value="Genomic_DNA"/>
</dbReference>
<dbReference type="Proteomes" id="UP001500893">
    <property type="component" value="Unassembled WGS sequence"/>
</dbReference>
<comment type="caution">
    <text evidence="2">The sequence shown here is derived from an EMBL/GenBank/DDBJ whole genome shotgun (WGS) entry which is preliminary data.</text>
</comment>
<feature type="compositionally biased region" description="Basic and acidic residues" evidence="1">
    <location>
        <begin position="36"/>
        <end position="50"/>
    </location>
</feature>
<proteinExistence type="predicted"/>
<feature type="region of interest" description="Disordered" evidence="1">
    <location>
        <begin position="1"/>
        <end position="93"/>
    </location>
</feature>
<name>A0ABP6NQR0_9ACTN</name>